<sequence>MSEKKIVDGPKVCDKLRDLKIDTGVESKNGCKTECGVGCEDGCEPGCDTCHCEDSLDIFERCVQDPCSAACNDLDEEQSDCAVEEEHDCEPYMDDELDPLQENVVCDGHEYGRGPKGEKRARDGKNDCESRCSNCHRLRRWKTDGHADDPSEPVLRCSRTNSFMSQLSRQASRQSLPDAGDALDMSPGSRSRSRSSFSGTGAIPTHLYCLERFVSSELDSAAEFFFKGDSADENTRMASPVTSITSQHCPSILHATTSTSPVGSAGQTQTKEADRASPEAIPAFLTRRKSRMSSIEVSLLNSLS</sequence>
<evidence type="ECO:0000256" key="3">
    <source>
        <dbReference type="SAM" id="MobiDB-lite"/>
    </source>
</evidence>
<comment type="similarity">
    <text evidence="1">Belongs to the ISF1/MBR1 family.</text>
</comment>
<feature type="region of interest" description="Disordered" evidence="3">
    <location>
        <begin position="166"/>
        <end position="198"/>
    </location>
</feature>
<reference evidence="5" key="1">
    <citation type="submission" date="2016-03" db="EMBL/GenBank/DDBJ databases">
        <authorList>
            <person name="Devillers H."/>
        </authorList>
    </citation>
    <scope>NUCLEOTIDE SEQUENCE [LARGE SCALE GENOMIC DNA]</scope>
</reference>
<feature type="compositionally biased region" description="Polar residues" evidence="3">
    <location>
        <begin position="254"/>
        <end position="270"/>
    </location>
</feature>
<keyword evidence="2" id="KW-0597">Phosphoprotein</keyword>
<name>A0A1G4MFG3_LACFM</name>
<dbReference type="EMBL" id="LT598490">
    <property type="protein sequence ID" value="SCW02497.1"/>
    <property type="molecule type" value="Genomic_DNA"/>
</dbReference>
<dbReference type="Pfam" id="PF17058">
    <property type="entry name" value="MBR1"/>
    <property type="match status" value="2"/>
</dbReference>
<evidence type="ECO:0000256" key="1">
    <source>
        <dbReference type="ARBA" id="ARBA00008990"/>
    </source>
</evidence>
<dbReference type="OrthoDB" id="4033526at2759"/>
<feature type="compositionally biased region" description="Low complexity" evidence="3">
    <location>
        <begin position="166"/>
        <end position="176"/>
    </location>
</feature>
<evidence type="ECO:0000313" key="5">
    <source>
        <dbReference type="Proteomes" id="UP000190831"/>
    </source>
</evidence>
<accession>A0A1G4MFG3</accession>
<dbReference type="InterPro" id="IPR031443">
    <property type="entry name" value="Mbr1"/>
</dbReference>
<proteinExistence type="inferred from homology"/>
<dbReference type="OMA" id="ENICECE"/>
<keyword evidence="5" id="KW-1185">Reference proteome</keyword>
<organism evidence="4 5">
    <name type="scientific">Lachancea fermentati</name>
    <name type="common">Zygosaccharomyces fermentati</name>
    <dbReference type="NCBI Taxonomy" id="4955"/>
    <lineage>
        <taxon>Eukaryota</taxon>
        <taxon>Fungi</taxon>
        <taxon>Dikarya</taxon>
        <taxon>Ascomycota</taxon>
        <taxon>Saccharomycotina</taxon>
        <taxon>Saccharomycetes</taxon>
        <taxon>Saccharomycetales</taxon>
        <taxon>Saccharomycetaceae</taxon>
        <taxon>Lachancea</taxon>
    </lineage>
</organism>
<protein>
    <submittedName>
        <fullName evidence="4">LAFE_0F07734g1_1</fullName>
    </submittedName>
</protein>
<feature type="compositionally biased region" description="Low complexity" evidence="3">
    <location>
        <begin position="186"/>
        <end position="198"/>
    </location>
</feature>
<dbReference type="Proteomes" id="UP000190831">
    <property type="component" value="Chromosome F"/>
</dbReference>
<evidence type="ECO:0000313" key="4">
    <source>
        <dbReference type="EMBL" id="SCW02497.1"/>
    </source>
</evidence>
<feature type="region of interest" description="Disordered" evidence="3">
    <location>
        <begin position="254"/>
        <end position="280"/>
    </location>
</feature>
<gene>
    <name evidence="4" type="ORF">LAFE_0F07734G</name>
</gene>
<dbReference type="AlphaFoldDB" id="A0A1G4MFG3"/>
<evidence type="ECO:0000256" key="2">
    <source>
        <dbReference type="ARBA" id="ARBA00022553"/>
    </source>
</evidence>